<evidence type="ECO:0000256" key="4">
    <source>
        <dbReference type="ARBA" id="ARBA00022543"/>
    </source>
</evidence>
<dbReference type="InterPro" id="IPR036890">
    <property type="entry name" value="HATPase_C_sf"/>
</dbReference>
<dbReference type="Proteomes" id="UP000515349">
    <property type="component" value="Chromosome"/>
</dbReference>
<dbReference type="EC" id="2.7.13.3" evidence="3"/>
<dbReference type="GO" id="GO:0000156">
    <property type="term" value="F:phosphorelay response regulator activity"/>
    <property type="evidence" value="ECO:0007669"/>
    <property type="project" value="TreeGrafter"/>
</dbReference>
<dbReference type="InterPro" id="IPR036097">
    <property type="entry name" value="HisK_dim/P_sf"/>
</dbReference>
<reference evidence="18" key="2">
    <citation type="submission" date="2020-07" db="EMBL/GenBank/DDBJ databases">
        <title>Flavobacterium sp. xlx-214.</title>
        <authorList>
            <person name="Yang C."/>
        </authorList>
    </citation>
    <scope>NUCLEOTIDE SEQUENCE [LARGE SCALE GENOMIC DNA]</scope>
    <source>
        <strain evidence="18">CX-624</strain>
    </source>
</reference>
<keyword evidence="4" id="KW-0600">Photoreceptor protein</keyword>
<evidence type="ECO:0000256" key="5">
    <source>
        <dbReference type="ARBA" id="ARBA00022606"/>
    </source>
</evidence>
<keyword evidence="12" id="KW-0675">Receptor</keyword>
<dbReference type="GO" id="GO:0000155">
    <property type="term" value="F:phosphorelay sensor kinase activity"/>
    <property type="evidence" value="ECO:0007669"/>
    <property type="project" value="InterPro"/>
</dbReference>
<evidence type="ECO:0000313" key="18">
    <source>
        <dbReference type="Proteomes" id="UP000539710"/>
    </source>
</evidence>
<dbReference type="CDD" id="cd00082">
    <property type="entry name" value="HisKA"/>
    <property type="match status" value="1"/>
</dbReference>
<dbReference type="RefSeq" id="WP_181886237.1">
    <property type="nucleotide sequence ID" value="NZ_CP059472.1"/>
</dbReference>
<dbReference type="SUPFAM" id="SSF47384">
    <property type="entry name" value="Homodimeric domain of signal transducing histidine kinase"/>
    <property type="match status" value="1"/>
</dbReference>
<dbReference type="Gene3D" id="3.30.450.40">
    <property type="match status" value="1"/>
</dbReference>
<dbReference type="PRINTS" id="PR01033">
    <property type="entry name" value="PHYTOCHROME"/>
</dbReference>
<dbReference type="GO" id="GO:0009584">
    <property type="term" value="P:detection of visible light"/>
    <property type="evidence" value="ECO:0007669"/>
    <property type="project" value="InterPro"/>
</dbReference>
<organism evidence="16 17">
    <name type="scientific">Marnyiella aurantia</name>
    <dbReference type="NCBI Taxonomy" id="2758037"/>
    <lineage>
        <taxon>Bacteria</taxon>
        <taxon>Pseudomonadati</taxon>
        <taxon>Bacteroidota</taxon>
        <taxon>Flavobacteriia</taxon>
        <taxon>Flavobacteriales</taxon>
        <taxon>Weeksellaceae</taxon>
        <taxon>Marnyiella</taxon>
    </lineage>
</organism>
<dbReference type="GO" id="GO:0007234">
    <property type="term" value="P:osmosensory signaling via phosphorelay pathway"/>
    <property type="evidence" value="ECO:0007669"/>
    <property type="project" value="TreeGrafter"/>
</dbReference>
<evidence type="ECO:0000259" key="13">
    <source>
        <dbReference type="PROSITE" id="PS50046"/>
    </source>
</evidence>
<reference evidence="15" key="3">
    <citation type="submission" date="2020-07" db="EMBL/GenBank/DDBJ databases">
        <authorList>
            <person name="Yang C."/>
        </authorList>
    </citation>
    <scope>NUCLEOTIDE SEQUENCE</scope>
    <source>
        <strain evidence="15">Cx-624</strain>
    </source>
</reference>
<dbReference type="EMBL" id="JACEUX010000001">
    <property type="protein sequence ID" value="MBA5246140.1"/>
    <property type="molecule type" value="Genomic_DNA"/>
</dbReference>
<dbReference type="PROSITE" id="PS50109">
    <property type="entry name" value="HIS_KIN"/>
    <property type="match status" value="1"/>
</dbReference>
<dbReference type="Pfam" id="PF08446">
    <property type="entry name" value="PAS_2"/>
    <property type="match status" value="1"/>
</dbReference>
<dbReference type="InterPro" id="IPR050351">
    <property type="entry name" value="BphY/WalK/GraS-like"/>
</dbReference>
<dbReference type="Gene3D" id="1.10.287.130">
    <property type="match status" value="1"/>
</dbReference>
<proteinExistence type="inferred from homology"/>
<dbReference type="InterPro" id="IPR003018">
    <property type="entry name" value="GAF"/>
</dbReference>
<dbReference type="GO" id="GO:0005524">
    <property type="term" value="F:ATP binding"/>
    <property type="evidence" value="ECO:0007669"/>
    <property type="project" value="UniProtKB-KW"/>
</dbReference>
<evidence type="ECO:0000313" key="17">
    <source>
        <dbReference type="Proteomes" id="UP000515349"/>
    </source>
</evidence>
<dbReference type="InterPro" id="IPR013654">
    <property type="entry name" value="PAS_2"/>
</dbReference>
<dbReference type="GO" id="GO:0030295">
    <property type="term" value="F:protein kinase activator activity"/>
    <property type="evidence" value="ECO:0007669"/>
    <property type="project" value="TreeGrafter"/>
</dbReference>
<dbReference type="SUPFAM" id="SSF55781">
    <property type="entry name" value="GAF domain-like"/>
    <property type="match status" value="2"/>
</dbReference>
<dbReference type="InterPro" id="IPR001294">
    <property type="entry name" value="Phytochrome"/>
</dbReference>
<dbReference type="Gene3D" id="3.30.565.10">
    <property type="entry name" value="Histidine kinase-like ATPase, C-terminal domain"/>
    <property type="match status" value="1"/>
</dbReference>
<evidence type="ECO:0000256" key="1">
    <source>
        <dbReference type="ARBA" id="ARBA00000085"/>
    </source>
</evidence>
<dbReference type="Pfam" id="PF00360">
    <property type="entry name" value="PHY"/>
    <property type="match status" value="1"/>
</dbReference>
<dbReference type="PANTHER" id="PTHR42878:SF7">
    <property type="entry name" value="SENSOR HISTIDINE KINASE GLRK"/>
    <property type="match status" value="1"/>
</dbReference>
<dbReference type="GO" id="GO:0006355">
    <property type="term" value="P:regulation of DNA-templated transcription"/>
    <property type="evidence" value="ECO:0007669"/>
    <property type="project" value="InterPro"/>
</dbReference>
<gene>
    <name evidence="16" type="ORF">H1R16_00215</name>
    <name evidence="15" type="ORF">H2507_03060</name>
</gene>
<feature type="domain" description="Phytochrome chromophore attachment site" evidence="13">
    <location>
        <begin position="136"/>
        <end position="278"/>
    </location>
</feature>
<dbReference type="InterPro" id="IPR043150">
    <property type="entry name" value="Phytochrome_PHY_sf"/>
</dbReference>
<dbReference type="Gene3D" id="3.30.450.270">
    <property type="match status" value="1"/>
</dbReference>
<dbReference type="PANTHER" id="PTHR42878">
    <property type="entry name" value="TWO-COMPONENT HISTIDINE KINASE"/>
    <property type="match status" value="1"/>
</dbReference>
<reference evidence="16 17" key="1">
    <citation type="submission" date="2020-07" db="EMBL/GenBank/DDBJ databases">
        <title>Chryseobacterium sp.cx-624.</title>
        <authorList>
            <person name="Yang C."/>
        </authorList>
    </citation>
    <scope>NUCLEOTIDE SEQUENCE [LARGE SCALE GENOMIC DNA]</scope>
    <source>
        <strain evidence="16">Cx-624</strain>
        <strain evidence="17">cx-624</strain>
    </source>
</reference>
<accession>A0A7D7LPZ3</accession>
<sequence length="734" mass="83257">MNIVDCHEEMIHISGHIQDFGYLLGLDAETKTIKFYSQNITSLFPADEIFFGKTLTEAGEIFEPLLSSPVFIGLDFSEMKDSDVYLDKIKISGVNYHLSVYRFNDVVHLELETVTEFFKQRSFVSKKYESIHNALDSEGIWRELLSSVSEAIDYDRIMIYRFLEDGSGKVIAEKIKNDVESFMHLHYPESDIPRQARELYLKKRKRIFSNVYSEPVPIISSSPEPIDLTYSSVRAMSPVHGQYLKNTGVASSFSTSIIINNKLWGMVTCQNVEPKHIDLVNRIRAEVFTVIAANAYTSYKSAQMLADSIELENNIGSLKSKLLACDSLEESLFTNIDEMRRYPAADGLAIIVHDHIRTSGDVPSDENIFRIVKYARENPLKNFYSTNDFSHTDQGNLGNLNNAAGVMFGFTDDKRNELLIWFRKEIDTQILWAGNPSKQTEKIFKDGVEQMVISPRKSFATYIQEIKGKSQPWKNRDVFAAKKVVATILETTYSQFRKVQELNRELKDLNEELDSFSYTISHDLGTPLTVMKLNAQLLEKSHGSNPDVKKRISSILDEIMGMEMMMRGVLNLSRAKSAQIAVEEVETKSLIEKVCYDVKLTLNSKNTAIEILDCPNVMADKIMLIQVFLNIIGNAVKYSSKTEQPKVQISGKVAEDTIVYTIKDNGIGIAEEDQQHMFRIFHRMSNSKGFNGNGVGLSIVYRIMNRLGGSISFDSVEEEGTSFHLIFKKPPVKV</sequence>
<feature type="domain" description="Histidine kinase" evidence="14">
    <location>
        <begin position="519"/>
        <end position="731"/>
    </location>
</feature>
<keyword evidence="8" id="KW-0418">Kinase</keyword>
<dbReference type="EMBL" id="CP059472">
    <property type="protein sequence ID" value="QMS98476.1"/>
    <property type="molecule type" value="Genomic_DNA"/>
</dbReference>
<evidence type="ECO:0000256" key="8">
    <source>
        <dbReference type="ARBA" id="ARBA00022777"/>
    </source>
</evidence>
<dbReference type="Pfam" id="PF01590">
    <property type="entry name" value="GAF"/>
    <property type="match status" value="1"/>
</dbReference>
<dbReference type="SUPFAM" id="SSF55874">
    <property type="entry name" value="ATPase domain of HSP90 chaperone/DNA topoisomerase II/histidine kinase"/>
    <property type="match status" value="1"/>
</dbReference>
<dbReference type="SUPFAM" id="SSF55785">
    <property type="entry name" value="PYP-like sensor domain (PAS domain)"/>
    <property type="match status" value="1"/>
</dbReference>
<dbReference type="Gene3D" id="3.30.450.20">
    <property type="entry name" value="PAS domain"/>
    <property type="match status" value="1"/>
</dbReference>
<dbReference type="GO" id="GO:0009881">
    <property type="term" value="F:photoreceptor activity"/>
    <property type="evidence" value="ECO:0007669"/>
    <property type="project" value="UniProtKB-KW"/>
</dbReference>
<dbReference type="InterPro" id="IPR013515">
    <property type="entry name" value="Phytochrome_cen-reg"/>
</dbReference>
<keyword evidence="5" id="KW-0716">Sensory transduction</keyword>
<dbReference type="SMART" id="SM00388">
    <property type="entry name" value="HisKA"/>
    <property type="match status" value="1"/>
</dbReference>
<dbReference type="Pfam" id="PF02518">
    <property type="entry name" value="HATPase_c"/>
    <property type="match status" value="1"/>
</dbReference>
<evidence type="ECO:0000256" key="10">
    <source>
        <dbReference type="ARBA" id="ARBA00022991"/>
    </source>
</evidence>
<evidence type="ECO:0000256" key="3">
    <source>
        <dbReference type="ARBA" id="ARBA00012438"/>
    </source>
</evidence>
<dbReference type="InterPro" id="IPR003661">
    <property type="entry name" value="HisK_dim/P_dom"/>
</dbReference>
<evidence type="ECO:0000256" key="6">
    <source>
        <dbReference type="ARBA" id="ARBA00022679"/>
    </source>
</evidence>
<name>A0A7D7LPZ3_9FLAO</name>
<evidence type="ECO:0000313" key="16">
    <source>
        <dbReference type="EMBL" id="QMS98476.1"/>
    </source>
</evidence>
<evidence type="ECO:0000256" key="9">
    <source>
        <dbReference type="ARBA" id="ARBA00022840"/>
    </source>
</evidence>
<keyword evidence="6" id="KW-0808">Transferase</keyword>
<evidence type="ECO:0000256" key="2">
    <source>
        <dbReference type="ARBA" id="ARBA00006402"/>
    </source>
</evidence>
<evidence type="ECO:0000259" key="14">
    <source>
        <dbReference type="PROSITE" id="PS50109"/>
    </source>
</evidence>
<dbReference type="PROSITE" id="PS50046">
    <property type="entry name" value="PHYTOCHROME_2"/>
    <property type="match status" value="1"/>
</dbReference>
<dbReference type="AlphaFoldDB" id="A0A7D7LPZ3"/>
<evidence type="ECO:0000256" key="12">
    <source>
        <dbReference type="ARBA" id="ARBA00023170"/>
    </source>
</evidence>
<keyword evidence="7" id="KW-0547">Nucleotide-binding</keyword>
<evidence type="ECO:0000256" key="11">
    <source>
        <dbReference type="ARBA" id="ARBA00023012"/>
    </source>
</evidence>
<dbReference type="InterPro" id="IPR029016">
    <property type="entry name" value="GAF-like_dom_sf"/>
</dbReference>
<comment type="similarity">
    <text evidence="2">In the N-terminal section; belongs to the phytochrome family.</text>
</comment>
<keyword evidence="9" id="KW-0067">ATP-binding</keyword>
<dbReference type="SMART" id="SM00387">
    <property type="entry name" value="HATPase_c"/>
    <property type="match status" value="1"/>
</dbReference>
<dbReference type="InterPro" id="IPR003594">
    <property type="entry name" value="HATPase_dom"/>
</dbReference>
<dbReference type="InterPro" id="IPR035965">
    <property type="entry name" value="PAS-like_dom_sf"/>
</dbReference>
<protein>
    <recommendedName>
        <fullName evidence="3">histidine kinase</fullName>
        <ecNumber evidence="3">2.7.13.3</ecNumber>
    </recommendedName>
</protein>
<dbReference type="InterPro" id="IPR005467">
    <property type="entry name" value="His_kinase_dom"/>
</dbReference>
<comment type="catalytic activity">
    <reaction evidence="1">
        <text>ATP + protein L-histidine = ADP + protein N-phospho-L-histidine.</text>
        <dbReference type="EC" id="2.7.13.3"/>
    </reaction>
</comment>
<dbReference type="Proteomes" id="UP000539710">
    <property type="component" value="Unassembled WGS sequence"/>
</dbReference>
<evidence type="ECO:0000313" key="15">
    <source>
        <dbReference type="EMBL" id="MBA5246140.1"/>
    </source>
</evidence>
<evidence type="ECO:0000256" key="7">
    <source>
        <dbReference type="ARBA" id="ARBA00022741"/>
    </source>
</evidence>
<keyword evidence="18" id="KW-1185">Reference proteome</keyword>
<keyword evidence="11" id="KW-0902">Two-component regulatory system</keyword>
<dbReference type="Pfam" id="PF00512">
    <property type="entry name" value="HisKA"/>
    <property type="match status" value="1"/>
</dbReference>
<keyword evidence="10" id="KW-0157">Chromophore</keyword>
<dbReference type="InterPro" id="IPR016132">
    <property type="entry name" value="Phyto_chromo_attachment"/>
</dbReference>
<dbReference type="KEGG" id="cbau:H1R16_00215"/>